<feature type="binding site" evidence="9">
    <location>
        <begin position="137"/>
        <end position="139"/>
    </location>
    <ligand>
        <name>ATP</name>
        <dbReference type="ChEBI" id="CHEBI:30616"/>
        <note>ligand shared between dimeric partners</note>
    </ligand>
</feature>
<gene>
    <name evidence="9 12" type="primary">selD</name>
    <name evidence="12" type="ORF">G5A70_02330</name>
</gene>
<dbReference type="InterPro" id="IPR004536">
    <property type="entry name" value="SPS/SelD"/>
</dbReference>
<dbReference type="InterPro" id="IPR010918">
    <property type="entry name" value="PurM-like_C_dom"/>
</dbReference>
<feature type="binding site" evidence="9">
    <location>
        <position position="225"/>
    </location>
    <ligand>
        <name>Mg(2+)</name>
        <dbReference type="ChEBI" id="CHEBI:18420"/>
    </ligand>
</feature>
<dbReference type="InterPro" id="IPR036676">
    <property type="entry name" value="PurM-like_C_sf"/>
</dbReference>
<feature type="domain" description="PurM-like C-terminal" evidence="11">
    <location>
        <begin position="167"/>
        <end position="344"/>
    </location>
</feature>
<dbReference type="Gene3D" id="3.30.1330.10">
    <property type="entry name" value="PurM-like, N-terminal domain"/>
    <property type="match status" value="1"/>
</dbReference>
<feature type="binding site" description="in other chain" evidence="9">
    <location>
        <begin position="47"/>
        <end position="49"/>
    </location>
    <ligand>
        <name>ATP</name>
        <dbReference type="ChEBI" id="CHEBI:30616"/>
        <note>ligand shared between dimeric partners</note>
    </ligand>
</feature>
<feature type="site" description="Important for catalytic activity" evidence="9">
    <location>
        <position position="20"/>
    </location>
</feature>
<dbReference type="Pfam" id="PF02769">
    <property type="entry name" value="AIRS_C"/>
    <property type="match status" value="1"/>
</dbReference>
<comment type="caution">
    <text evidence="12">The sequence shown here is derived from an EMBL/GenBank/DDBJ whole genome shotgun (WGS) entry which is preliminary data.</text>
</comment>
<comment type="cofactor">
    <cofactor evidence="9">
        <name>Mg(2+)</name>
        <dbReference type="ChEBI" id="CHEBI:18420"/>
    </cofactor>
    <text evidence="9">Binds 1 Mg(2+) ion per monomer.</text>
</comment>
<keyword evidence="13" id="KW-1185">Reference proteome</keyword>
<dbReference type="CDD" id="cd02195">
    <property type="entry name" value="SelD"/>
    <property type="match status" value="1"/>
</dbReference>
<evidence type="ECO:0000256" key="5">
    <source>
        <dbReference type="ARBA" id="ARBA00022777"/>
    </source>
</evidence>
<dbReference type="NCBIfam" id="TIGR00476">
    <property type="entry name" value="selD"/>
    <property type="match status" value="1"/>
</dbReference>
<dbReference type="InterPro" id="IPR016188">
    <property type="entry name" value="PurM-like_N"/>
</dbReference>
<dbReference type="Pfam" id="PF00586">
    <property type="entry name" value="AIRS"/>
    <property type="match status" value="1"/>
</dbReference>
<keyword evidence="5 9" id="KW-0418">Kinase</keyword>
<dbReference type="NCBIfam" id="NF002098">
    <property type="entry name" value="PRK00943.1"/>
    <property type="match status" value="1"/>
</dbReference>
<dbReference type="HAMAP" id="MF_00625">
    <property type="entry name" value="SelD"/>
    <property type="match status" value="1"/>
</dbReference>
<dbReference type="EMBL" id="JAAITA010000002">
    <property type="protein sequence ID" value="NSJ85046.1"/>
    <property type="molecule type" value="Genomic_DNA"/>
</dbReference>
<accession>A0ABX2I3R4</accession>
<dbReference type="PANTHER" id="PTHR10256:SF0">
    <property type="entry name" value="INACTIVE SELENIDE, WATER DIKINASE-LIKE PROTEIN-RELATED"/>
    <property type="match status" value="1"/>
</dbReference>
<dbReference type="InterPro" id="IPR036921">
    <property type="entry name" value="PurM-like_N_sf"/>
</dbReference>
<evidence type="ECO:0000313" key="13">
    <source>
        <dbReference type="Proteomes" id="UP000822142"/>
    </source>
</evidence>
<reference evidence="12 13" key="1">
    <citation type="journal article" date="2020" name="Cell Host Microbe">
        <title>Functional and Genomic Variation between Human-Derived Isolates of Lachnospiraceae Reveals Inter- and Intra-Species Diversity.</title>
        <authorList>
            <person name="Sorbara M.T."/>
            <person name="Littmann E.R."/>
            <person name="Fontana E."/>
            <person name="Moody T.U."/>
            <person name="Kohout C.E."/>
            <person name="Gjonbalaj M."/>
            <person name="Eaton V."/>
            <person name="Seok R."/>
            <person name="Leiner I.M."/>
            <person name="Pamer E.G."/>
        </authorList>
    </citation>
    <scope>NUCLEOTIDE SEQUENCE [LARGE SCALE GENOMIC DNA]</scope>
    <source>
        <strain evidence="12 13">MSK.15.26</strain>
    </source>
</reference>
<comment type="function">
    <text evidence="9">Synthesizes selenophosphate from selenide and ATP.</text>
</comment>
<feature type="domain" description="PurM-like N-terminal" evidence="10">
    <location>
        <begin position="49"/>
        <end position="155"/>
    </location>
</feature>
<feature type="active site" evidence="9">
    <location>
        <position position="17"/>
    </location>
</feature>
<keyword evidence="2 9" id="KW-0808">Transferase</keyword>
<evidence type="ECO:0000256" key="6">
    <source>
        <dbReference type="ARBA" id="ARBA00022840"/>
    </source>
</evidence>
<keyword evidence="8 9" id="KW-0711">Selenium</keyword>
<evidence type="ECO:0000256" key="9">
    <source>
        <dbReference type="HAMAP-Rule" id="MF_00625"/>
    </source>
</evidence>
<evidence type="ECO:0000313" key="12">
    <source>
        <dbReference type="EMBL" id="NSJ85046.1"/>
    </source>
</evidence>
<evidence type="ECO:0000259" key="10">
    <source>
        <dbReference type="Pfam" id="PF00586"/>
    </source>
</evidence>
<evidence type="ECO:0000256" key="2">
    <source>
        <dbReference type="ARBA" id="ARBA00022679"/>
    </source>
</evidence>
<keyword evidence="4 9" id="KW-0547">Nucleotide-binding</keyword>
<evidence type="ECO:0000256" key="4">
    <source>
        <dbReference type="ARBA" id="ARBA00022741"/>
    </source>
</evidence>
<comment type="subunit">
    <text evidence="9">Homodimer.</text>
</comment>
<feature type="binding site" evidence="9">
    <location>
        <position position="50"/>
    </location>
    <ligand>
        <name>Mg(2+)</name>
        <dbReference type="ChEBI" id="CHEBI:18420"/>
    </ligand>
</feature>
<dbReference type="SUPFAM" id="SSF56042">
    <property type="entry name" value="PurM C-terminal domain-like"/>
    <property type="match status" value="1"/>
</dbReference>
<dbReference type="SUPFAM" id="SSF55326">
    <property type="entry name" value="PurM N-terminal domain-like"/>
    <property type="match status" value="1"/>
</dbReference>
<sequence>MEKERIKLTQFAKSAGCAAKLSPQILAEVVGKLPKFQNENLLVGVETSDDAAVYQISEELAMIQTLDFFPPMVDEPYTFGKIAAANALSDIYAMGGEPKLALNIVAYPHCLGADVLGEILAGGADQVKEAGAVLAGGHSINDEEPKYGMAVTGFVHPEKIWKNQGARAGDVLILTKPLGSGLVNTAVKAELASEYARKKVIESMTTLNKKARDVFQEFPIHCCTDVTGFSLAGHGLEIARASEVTLEILADRLPILPEALDYASMGLVPEGTYRNKRYQKPEILLESGIEEAMEDLIFDPQTSGGLLVSVEEKYADAILEALKNKEMETPFAVIGRVLTKQEAYIKIRKAGVEK</sequence>
<protein>
    <recommendedName>
        <fullName evidence="9">Selenide, water dikinase</fullName>
        <ecNumber evidence="9">2.7.9.3</ecNumber>
    </recommendedName>
    <alternativeName>
        <fullName evidence="9">Selenium donor protein</fullName>
    </alternativeName>
    <alternativeName>
        <fullName evidence="9">Selenophosphate synthase</fullName>
    </alternativeName>
</protein>
<evidence type="ECO:0000256" key="1">
    <source>
        <dbReference type="ARBA" id="ARBA00008026"/>
    </source>
</evidence>
<evidence type="ECO:0000259" key="11">
    <source>
        <dbReference type="Pfam" id="PF02769"/>
    </source>
</evidence>
<feature type="binding site" description="in other chain" evidence="9">
    <location>
        <position position="67"/>
    </location>
    <ligand>
        <name>ATP</name>
        <dbReference type="ChEBI" id="CHEBI:30616"/>
        <note>ligand shared between dimeric partners</note>
    </ligand>
</feature>
<comment type="similarity">
    <text evidence="1 9">Belongs to the selenophosphate synthase 1 family. Class I subfamily.</text>
</comment>
<dbReference type="Gene3D" id="3.90.650.10">
    <property type="entry name" value="PurM-like C-terminal domain"/>
    <property type="match status" value="1"/>
</dbReference>
<keyword evidence="7 9" id="KW-0460">Magnesium</keyword>
<evidence type="ECO:0000256" key="8">
    <source>
        <dbReference type="ARBA" id="ARBA00023266"/>
    </source>
</evidence>
<proteinExistence type="inferred from homology"/>
<name>A0ABX2I3R4_BLAHA</name>
<dbReference type="InterPro" id="IPR023061">
    <property type="entry name" value="SelD_I"/>
</dbReference>
<dbReference type="PANTHER" id="PTHR10256">
    <property type="entry name" value="SELENIDE, WATER DIKINASE"/>
    <property type="match status" value="1"/>
</dbReference>
<keyword evidence="3 9" id="KW-0479">Metal-binding</keyword>
<comment type="catalytic activity">
    <reaction evidence="9">
        <text>hydrogenselenide + ATP + H2O = selenophosphate + AMP + phosphate + 2 H(+)</text>
        <dbReference type="Rhea" id="RHEA:18737"/>
        <dbReference type="ChEBI" id="CHEBI:15377"/>
        <dbReference type="ChEBI" id="CHEBI:15378"/>
        <dbReference type="ChEBI" id="CHEBI:16144"/>
        <dbReference type="ChEBI" id="CHEBI:29317"/>
        <dbReference type="ChEBI" id="CHEBI:30616"/>
        <dbReference type="ChEBI" id="CHEBI:43474"/>
        <dbReference type="ChEBI" id="CHEBI:456215"/>
        <dbReference type="EC" id="2.7.9.3"/>
    </reaction>
</comment>
<keyword evidence="6 9" id="KW-0067">ATP-binding</keyword>
<feature type="binding site" evidence="9">
    <location>
        <position position="90"/>
    </location>
    <ligand>
        <name>Mg(2+)</name>
        <dbReference type="ChEBI" id="CHEBI:18420"/>
    </ligand>
</feature>
<dbReference type="EC" id="2.7.9.3" evidence="9"/>
<dbReference type="RefSeq" id="WP_173747999.1">
    <property type="nucleotide sequence ID" value="NZ_JAAITA010000002.1"/>
</dbReference>
<evidence type="ECO:0000256" key="3">
    <source>
        <dbReference type="ARBA" id="ARBA00022723"/>
    </source>
</evidence>
<dbReference type="PIRSF" id="PIRSF036407">
    <property type="entry name" value="Selenphspht_syn"/>
    <property type="match status" value="1"/>
</dbReference>
<organism evidence="12 13">
    <name type="scientific">Blautia hansenii</name>
    <name type="common">Ruminococcus hansenii</name>
    <dbReference type="NCBI Taxonomy" id="1322"/>
    <lineage>
        <taxon>Bacteria</taxon>
        <taxon>Bacillati</taxon>
        <taxon>Bacillota</taxon>
        <taxon>Clostridia</taxon>
        <taxon>Lachnospirales</taxon>
        <taxon>Lachnospiraceae</taxon>
        <taxon>Blautia</taxon>
    </lineage>
</organism>
<dbReference type="Proteomes" id="UP000822142">
    <property type="component" value="Unassembled WGS sequence"/>
</dbReference>
<evidence type="ECO:0000256" key="7">
    <source>
        <dbReference type="ARBA" id="ARBA00022842"/>
    </source>
</evidence>
<feature type="binding site" description="in other chain" evidence="9">
    <location>
        <position position="90"/>
    </location>
    <ligand>
        <name>ATP</name>
        <dbReference type="ChEBI" id="CHEBI:30616"/>
        <note>ligand shared between dimeric partners</note>
    </ligand>
</feature>
<feature type="binding site" description="in other chain" evidence="9">
    <location>
        <position position="20"/>
    </location>
    <ligand>
        <name>ATP</name>
        <dbReference type="ChEBI" id="CHEBI:30616"/>
        <note>ligand shared between dimeric partners</note>
    </ligand>
</feature>
<dbReference type="GO" id="GO:0004756">
    <property type="term" value="F:selenide, water dikinase activity"/>
    <property type="evidence" value="ECO:0007669"/>
    <property type="project" value="UniProtKB-EC"/>
</dbReference>